<organism evidence="1 2">
    <name type="scientific">Lupinus albus</name>
    <name type="common">White lupine</name>
    <name type="synonym">Lupinus termis</name>
    <dbReference type="NCBI Taxonomy" id="3870"/>
    <lineage>
        <taxon>Eukaryota</taxon>
        <taxon>Viridiplantae</taxon>
        <taxon>Streptophyta</taxon>
        <taxon>Embryophyta</taxon>
        <taxon>Tracheophyta</taxon>
        <taxon>Spermatophyta</taxon>
        <taxon>Magnoliopsida</taxon>
        <taxon>eudicotyledons</taxon>
        <taxon>Gunneridae</taxon>
        <taxon>Pentapetalae</taxon>
        <taxon>rosids</taxon>
        <taxon>fabids</taxon>
        <taxon>Fabales</taxon>
        <taxon>Fabaceae</taxon>
        <taxon>Papilionoideae</taxon>
        <taxon>50 kb inversion clade</taxon>
        <taxon>genistoids sensu lato</taxon>
        <taxon>core genistoids</taxon>
        <taxon>Genisteae</taxon>
        <taxon>Lupinus</taxon>
    </lineage>
</organism>
<protein>
    <submittedName>
        <fullName evidence="1">Uncharacterized protein</fullName>
    </submittedName>
</protein>
<evidence type="ECO:0000313" key="1">
    <source>
        <dbReference type="EMBL" id="KAE9595287.1"/>
    </source>
</evidence>
<proteinExistence type="predicted"/>
<accession>A0A6A4P8W7</accession>
<sequence length="42" mass="4622">MDLCEILGRFRVPEGNGLELRPGNCIEEGTSQDGLTCKKNLD</sequence>
<comment type="caution">
    <text evidence="1">The sequence shown here is derived from an EMBL/GenBank/DDBJ whole genome shotgun (WGS) entry which is preliminary data.</text>
</comment>
<name>A0A6A4P8W7_LUPAL</name>
<reference evidence="2" key="1">
    <citation type="journal article" date="2020" name="Nat. Commun.">
        <title>Genome sequence of the cluster root forming white lupin.</title>
        <authorList>
            <person name="Hufnagel B."/>
            <person name="Marques A."/>
            <person name="Soriano A."/>
            <person name="Marques L."/>
            <person name="Divol F."/>
            <person name="Doumas P."/>
            <person name="Sallet E."/>
            <person name="Mancinotti D."/>
            <person name="Carrere S."/>
            <person name="Marande W."/>
            <person name="Arribat S."/>
            <person name="Keller J."/>
            <person name="Huneau C."/>
            <person name="Blein T."/>
            <person name="Aime D."/>
            <person name="Laguerre M."/>
            <person name="Taylor J."/>
            <person name="Schubert V."/>
            <person name="Nelson M."/>
            <person name="Geu-Flores F."/>
            <person name="Crespi M."/>
            <person name="Gallardo-Guerrero K."/>
            <person name="Delaux P.-M."/>
            <person name="Salse J."/>
            <person name="Berges H."/>
            <person name="Guyot R."/>
            <person name="Gouzy J."/>
            <person name="Peret B."/>
        </authorList>
    </citation>
    <scope>NUCLEOTIDE SEQUENCE [LARGE SCALE GENOMIC DNA]</scope>
    <source>
        <strain evidence="2">cv. Amiga</strain>
    </source>
</reference>
<dbReference type="EMBL" id="WOCE01000017">
    <property type="protein sequence ID" value="KAE9595287.1"/>
    <property type="molecule type" value="Genomic_DNA"/>
</dbReference>
<keyword evidence="2" id="KW-1185">Reference proteome</keyword>
<dbReference type="Proteomes" id="UP000447434">
    <property type="component" value="Chromosome 17"/>
</dbReference>
<gene>
    <name evidence="1" type="ORF">Lalb_Chr17g0337101</name>
</gene>
<evidence type="ECO:0000313" key="2">
    <source>
        <dbReference type="Proteomes" id="UP000447434"/>
    </source>
</evidence>
<dbReference type="AlphaFoldDB" id="A0A6A4P8W7"/>